<feature type="active site" description="Nucleophile" evidence="4">
    <location>
        <position position="279"/>
    </location>
</feature>
<dbReference type="InterPro" id="IPR048912">
    <property type="entry name" value="BetaGal1-like_ABD1"/>
</dbReference>
<dbReference type="SUPFAM" id="SSF49785">
    <property type="entry name" value="Galactose-binding domain-like"/>
    <property type="match status" value="1"/>
</dbReference>
<sequence>MPKPDGAAPQHLSNRTAMIPRRTFLAGAAGLTAGALAPFTAARAGTSRFTTNGDHFLLDGQPLQILAGELHYPRIARADWRDRLRKLKSLGLNTLSAYVFWNAHEKAPGRYDFTGNLDLSAWLALAQEEGLHVLLRVGPYACAEWDGGALPAWVFADESVKARSLDPTYMQLSGRWLKRLGQEVAHLEIDKGGPVLMTQVENEYGSFGQDRAYMEAVRDQIRSAGFDGALYTVDGASVIEKGALPSLINGVNFGTTDKAEEEFKRYAAFKPSGPRICTELWGGWFDHFGEVHSAMPAPPLLDSLTWMLDRQISVSFYMAHGGTSFGFDAGANFDRKTETYQPDISSYDYDALLDEAGRPTPKFSAVLEVMRRYLPAERFAPLPAPQKALEIPRFRLTETAAVTPLFGRPVAAPAPRTLESLGQSHGLMRYRHRFAKAAEGTLRIGEVRDYAVVSVNGRRVGVLDRRLNEREIALSVQAGDSLEILVDTMGHVNYGERIGRDQKGLIGGVTLEDQSLQGWTHEGLPLDDLGGLAFRVGTVSDGPAFHRGTFELKGAGYTFLDMRGWGKGYAWVNGHNLGRHWSVGPQRTLFVPESFLKVGVNEVVVFDLHPVLDTSLAGVHTQIWDLPGQVKE</sequence>
<evidence type="ECO:0000259" key="8">
    <source>
        <dbReference type="Pfam" id="PF21317"/>
    </source>
</evidence>
<dbReference type="Pfam" id="PF21467">
    <property type="entry name" value="BetaGal_gal-bd"/>
    <property type="match status" value="1"/>
</dbReference>
<comment type="caution">
    <text evidence="10">The sequence shown here is derived from an EMBL/GenBank/DDBJ whole genome shotgun (WGS) entry which is preliminary data.</text>
</comment>
<keyword evidence="11" id="KW-1185">Reference proteome</keyword>
<evidence type="ECO:0000256" key="4">
    <source>
        <dbReference type="PIRSR" id="PIRSR006336-1"/>
    </source>
</evidence>
<feature type="domain" description="Beta-galactosidase galactose-binding" evidence="9">
    <location>
        <begin position="543"/>
        <end position="601"/>
    </location>
</feature>
<comment type="catalytic activity">
    <reaction evidence="5">
        <text>Hydrolysis of terminal non-reducing beta-D-galactose residues in beta-D-galactosides.</text>
        <dbReference type="EC" id="3.2.1.23"/>
    </reaction>
</comment>
<evidence type="ECO:0000313" key="10">
    <source>
        <dbReference type="EMBL" id="TWB29839.1"/>
    </source>
</evidence>
<feature type="domain" description="Glycoside hydrolase 35 catalytic" evidence="7">
    <location>
        <begin position="56"/>
        <end position="372"/>
    </location>
</feature>
<keyword evidence="2 5" id="KW-0378">Hydrolase</keyword>
<dbReference type="GO" id="GO:0004565">
    <property type="term" value="F:beta-galactosidase activity"/>
    <property type="evidence" value="ECO:0007669"/>
    <property type="project" value="UniProtKB-EC"/>
</dbReference>
<keyword evidence="3 5" id="KW-0326">Glycosidase</keyword>
<gene>
    <name evidence="10" type="ORF">FBZ88_103263</name>
</gene>
<dbReference type="AlphaFoldDB" id="A0A560G7L2"/>
<dbReference type="PIRSF" id="PIRSF006336">
    <property type="entry name" value="B-gal"/>
    <property type="match status" value="1"/>
</dbReference>
<organism evidence="10 11">
    <name type="scientific">Nitrospirillum amazonense</name>
    <dbReference type="NCBI Taxonomy" id="28077"/>
    <lineage>
        <taxon>Bacteria</taxon>
        <taxon>Pseudomonadati</taxon>
        <taxon>Pseudomonadota</taxon>
        <taxon>Alphaproteobacteria</taxon>
        <taxon>Rhodospirillales</taxon>
        <taxon>Azospirillaceae</taxon>
        <taxon>Nitrospirillum</taxon>
    </lineage>
</organism>
<comment type="similarity">
    <text evidence="1 6">Belongs to the glycosyl hydrolase 35 family.</text>
</comment>
<dbReference type="Pfam" id="PF21317">
    <property type="entry name" value="BetaGal_ABD_1"/>
    <property type="match status" value="1"/>
</dbReference>
<evidence type="ECO:0000256" key="6">
    <source>
        <dbReference type="RuleBase" id="RU003679"/>
    </source>
</evidence>
<dbReference type="PROSITE" id="PS51318">
    <property type="entry name" value="TAT"/>
    <property type="match status" value="1"/>
</dbReference>
<name>A0A560G7L2_9PROT</name>
<dbReference type="InterPro" id="IPR048913">
    <property type="entry name" value="BetaGal_gal-bd"/>
</dbReference>
<evidence type="ECO:0000259" key="7">
    <source>
        <dbReference type="Pfam" id="PF01301"/>
    </source>
</evidence>
<protein>
    <recommendedName>
        <fullName evidence="5">Beta-galactosidase</fullName>
        <ecNumber evidence="5">3.2.1.23</ecNumber>
    </recommendedName>
</protein>
<dbReference type="InterPro" id="IPR017853">
    <property type="entry name" value="GH"/>
</dbReference>
<dbReference type="PROSITE" id="PS01182">
    <property type="entry name" value="GLYCOSYL_HYDROL_F35"/>
    <property type="match status" value="1"/>
</dbReference>
<dbReference type="EC" id="3.2.1.23" evidence="5"/>
<dbReference type="InterPro" id="IPR026283">
    <property type="entry name" value="B-gal_1-like"/>
</dbReference>
<dbReference type="Gene3D" id="3.20.20.80">
    <property type="entry name" value="Glycosidases"/>
    <property type="match status" value="1"/>
</dbReference>
<dbReference type="InterPro" id="IPR031330">
    <property type="entry name" value="Gly_Hdrlase_35_cat"/>
</dbReference>
<reference evidence="10 11" key="1">
    <citation type="submission" date="2019-06" db="EMBL/GenBank/DDBJ databases">
        <title>Genomic Encyclopedia of Type Strains, Phase IV (KMG-V): Genome sequencing to study the core and pangenomes of soil and plant-associated prokaryotes.</title>
        <authorList>
            <person name="Whitman W."/>
        </authorList>
    </citation>
    <scope>NUCLEOTIDE SEQUENCE [LARGE SCALE GENOMIC DNA]</scope>
    <source>
        <strain evidence="10 11">BR 11865</strain>
    </source>
</reference>
<dbReference type="EMBL" id="VITO01000003">
    <property type="protein sequence ID" value="TWB29839.1"/>
    <property type="molecule type" value="Genomic_DNA"/>
</dbReference>
<dbReference type="InterPro" id="IPR001944">
    <property type="entry name" value="Glycoside_Hdrlase_35"/>
</dbReference>
<dbReference type="InterPro" id="IPR008979">
    <property type="entry name" value="Galactose-bd-like_sf"/>
</dbReference>
<proteinExistence type="inferred from homology"/>
<dbReference type="Proteomes" id="UP000316545">
    <property type="component" value="Unassembled WGS sequence"/>
</dbReference>
<dbReference type="SUPFAM" id="SSF51445">
    <property type="entry name" value="(Trans)glycosidases"/>
    <property type="match status" value="1"/>
</dbReference>
<evidence type="ECO:0000256" key="1">
    <source>
        <dbReference type="ARBA" id="ARBA00009809"/>
    </source>
</evidence>
<evidence type="ECO:0000256" key="2">
    <source>
        <dbReference type="ARBA" id="ARBA00022801"/>
    </source>
</evidence>
<evidence type="ECO:0000259" key="9">
    <source>
        <dbReference type="Pfam" id="PF21467"/>
    </source>
</evidence>
<dbReference type="InterPro" id="IPR006311">
    <property type="entry name" value="TAT_signal"/>
</dbReference>
<evidence type="ECO:0000313" key="11">
    <source>
        <dbReference type="Proteomes" id="UP000316545"/>
    </source>
</evidence>
<dbReference type="InterPro" id="IPR019801">
    <property type="entry name" value="Glyco_hydro_35_CS"/>
</dbReference>
<dbReference type="Pfam" id="PF01301">
    <property type="entry name" value="Glyco_hydro_35"/>
    <property type="match status" value="1"/>
</dbReference>
<accession>A0A560G7L2</accession>
<feature type="domain" description="Beta-galactosidase 1-like first all-beta" evidence="8">
    <location>
        <begin position="415"/>
        <end position="522"/>
    </location>
</feature>
<dbReference type="PANTHER" id="PTHR23421">
    <property type="entry name" value="BETA-GALACTOSIDASE RELATED"/>
    <property type="match status" value="1"/>
</dbReference>
<evidence type="ECO:0000256" key="5">
    <source>
        <dbReference type="RuleBase" id="RU000675"/>
    </source>
</evidence>
<feature type="active site" description="Proton donor" evidence="4">
    <location>
        <position position="203"/>
    </location>
</feature>
<dbReference type="GO" id="GO:0005975">
    <property type="term" value="P:carbohydrate metabolic process"/>
    <property type="evidence" value="ECO:0007669"/>
    <property type="project" value="InterPro"/>
</dbReference>
<dbReference type="Gene3D" id="2.60.120.260">
    <property type="entry name" value="Galactose-binding domain-like"/>
    <property type="match status" value="2"/>
</dbReference>
<dbReference type="PRINTS" id="PR00742">
    <property type="entry name" value="GLHYDRLASE35"/>
</dbReference>
<evidence type="ECO:0000256" key="3">
    <source>
        <dbReference type="ARBA" id="ARBA00023295"/>
    </source>
</evidence>